<organism evidence="1 2">
    <name type="scientific">Pleurodeles waltl</name>
    <name type="common">Iberian ribbed newt</name>
    <dbReference type="NCBI Taxonomy" id="8319"/>
    <lineage>
        <taxon>Eukaryota</taxon>
        <taxon>Metazoa</taxon>
        <taxon>Chordata</taxon>
        <taxon>Craniata</taxon>
        <taxon>Vertebrata</taxon>
        <taxon>Euteleostomi</taxon>
        <taxon>Amphibia</taxon>
        <taxon>Batrachia</taxon>
        <taxon>Caudata</taxon>
        <taxon>Salamandroidea</taxon>
        <taxon>Salamandridae</taxon>
        <taxon>Pleurodelinae</taxon>
        <taxon>Pleurodeles</taxon>
    </lineage>
</organism>
<name>A0AAV7M1F2_PLEWA</name>
<protein>
    <submittedName>
        <fullName evidence="1">Uncharacterized protein</fullName>
    </submittedName>
</protein>
<comment type="caution">
    <text evidence="1">The sequence shown here is derived from an EMBL/GenBank/DDBJ whole genome shotgun (WGS) entry which is preliminary data.</text>
</comment>
<sequence length="92" mass="10344">MEATEHILQDSATVDRRLEAMDAKISDLTVASTSIRADIAGFWETATDLDRCLMAVEDQVAALPDQETDLRSLRAKVTDLEYRSHRDNVDHI</sequence>
<dbReference type="EMBL" id="JANPWB010000014">
    <property type="protein sequence ID" value="KAJ1096969.1"/>
    <property type="molecule type" value="Genomic_DNA"/>
</dbReference>
<reference evidence="1" key="1">
    <citation type="journal article" date="2022" name="bioRxiv">
        <title>Sequencing and chromosome-scale assembly of the giantPleurodeles waltlgenome.</title>
        <authorList>
            <person name="Brown T."/>
            <person name="Elewa A."/>
            <person name="Iarovenko S."/>
            <person name="Subramanian E."/>
            <person name="Araus A.J."/>
            <person name="Petzold A."/>
            <person name="Susuki M."/>
            <person name="Suzuki K.-i.T."/>
            <person name="Hayashi T."/>
            <person name="Toyoda A."/>
            <person name="Oliveira C."/>
            <person name="Osipova E."/>
            <person name="Leigh N.D."/>
            <person name="Simon A."/>
            <person name="Yun M.H."/>
        </authorList>
    </citation>
    <scope>NUCLEOTIDE SEQUENCE</scope>
    <source>
        <strain evidence="1">20211129_DDA</strain>
        <tissue evidence="1">Liver</tissue>
    </source>
</reference>
<dbReference type="Gene3D" id="1.20.5.340">
    <property type="match status" value="1"/>
</dbReference>
<gene>
    <name evidence="1" type="ORF">NDU88_002099</name>
</gene>
<dbReference type="Proteomes" id="UP001066276">
    <property type="component" value="Chromosome 10"/>
</dbReference>
<keyword evidence="2" id="KW-1185">Reference proteome</keyword>
<evidence type="ECO:0000313" key="1">
    <source>
        <dbReference type="EMBL" id="KAJ1096969.1"/>
    </source>
</evidence>
<evidence type="ECO:0000313" key="2">
    <source>
        <dbReference type="Proteomes" id="UP001066276"/>
    </source>
</evidence>
<proteinExistence type="predicted"/>
<dbReference type="AlphaFoldDB" id="A0AAV7M1F2"/>
<accession>A0AAV7M1F2</accession>